<dbReference type="InterPro" id="IPR013083">
    <property type="entry name" value="Znf_RING/FYVE/PHD"/>
</dbReference>
<dbReference type="InterPro" id="IPR057251">
    <property type="entry name" value="FP_C"/>
</dbReference>
<gene>
    <name evidence="6" type="ORF">NTEN_LOCUS20232</name>
</gene>
<dbReference type="InterPro" id="IPR019786">
    <property type="entry name" value="Zinc_finger_PHD-type_CS"/>
</dbReference>
<protein>
    <recommendedName>
        <fullName evidence="5">FP protein C-terminal domain-containing protein</fullName>
    </recommendedName>
</protein>
<dbReference type="PROSITE" id="PS01359">
    <property type="entry name" value="ZF_PHD_1"/>
    <property type="match status" value="1"/>
</dbReference>
<evidence type="ECO:0000313" key="7">
    <source>
        <dbReference type="Proteomes" id="UP000479000"/>
    </source>
</evidence>
<feature type="domain" description="FP protein C-terminal" evidence="5">
    <location>
        <begin position="278"/>
        <end position="326"/>
    </location>
</feature>
<dbReference type="EMBL" id="CADCXU010029716">
    <property type="protein sequence ID" value="CAB0015892.1"/>
    <property type="molecule type" value="Genomic_DNA"/>
</dbReference>
<dbReference type="InterPro" id="IPR011011">
    <property type="entry name" value="Znf_FYVE_PHD"/>
</dbReference>
<feature type="non-terminal residue" evidence="6">
    <location>
        <position position="341"/>
    </location>
</feature>
<dbReference type="SUPFAM" id="SSF57903">
    <property type="entry name" value="FYVE/PHD zinc finger"/>
    <property type="match status" value="1"/>
</dbReference>
<keyword evidence="3" id="KW-0862">Zinc</keyword>
<evidence type="ECO:0000256" key="2">
    <source>
        <dbReference type="ARBA" id="ARBA00022771"/>
    </source>
</evidence>
<feature type="region of interest" description="Disordered" evidence="4">
    <location>
        <begin position="64"/>
        <end position="86"/>
    </location>
</feature>
<dbReference type="Proteomes" id="UP000479000">
    <property type="component" value="Unassembled WGS sequence"/>
</dbReference>
<dbReference type="OrthoDB" id="6623018at2759"/>
<name>A0A6H5HJ64_9HEMI</name>
<evidence type="ECO:0000259" key="5">
    <source>
        <dbReference type="Pfam" id="PF25298"/>
    </source>
</evidence>
<reference evidence="6 7" key="1">
    <citation type="submission" date="2020-02" db="EMBL/GenBank/DDBJ databases">
        <authorList>
            <person name="Ferguson B K."/>
        </authorList>
    </citation>
    <scope>NUCLEOTIDE SEQUENCE [LARGE SCALE GENOMIC DNA]</scope>
</reference>
<keyword evidence="2" id="KW-0863">Zinc-finger</keyword>
<dbReference type="AlphaFoldDB" id="A0A6H5HJ64"/>
<dbReference type="CDD" id="cd15489">
    <property type="entry name" value="PHD_SF"/>
    <property type="match status" value="1"/>
</dbReference>
<evidence type="ECO:0000313" key="6">
    <source>
        <dbReference type="EMBL" id="CAB0015892.1"/>
    </source>
</evidence>
<accession>A0A6H5HJ64</accession>
<dbReference type="GO" id="GO:0008270">
    <property type="term" value="F:zinc ion binding"/>
    <property type="evidence" value="ECO:0007669"/>
    <property type="project" value="UniProtKB-KW"/>
</dbReference>
<proteinExistence type="predicted"/>
<dbReference type="Gene3D" id="3.30.40.10">
    <property type="entry name" value="Zinc/RING finger domain, C3HC4 (zinc finger)"/>
    <property type="match status" value="1"/>
</dbReference>
<sequence>MSSKQCGFCLKGFSNNAYRLICNQCLLPFHLDCQNLKKEDYAYYKESKKPFFCCRCNKGRRGSLPTAENSGDDKSEAGESPDVAEPTMSQLLKEIRALSKSYANHTSEYKHELKDLKDHLNKYSDAIERNTDTINRLCSDVSAMSESIGEVKQRCTILEKKVTLLEGLIWDNEQSALNNCVEIAGVPEVEGENVIQIVTTIGAALKVEIPELMISNCFRRASPAHSNQFGQIFVSFLRKTDKDKLIKASRMQRNLTSRDLNFISGESSKIYINHSLTFNKRKLLNAAKIFRQENHFKYVWVKNGNIFVRKDEGTKAYLIRTTDDLKNEALKNDGVLQPGSM</sequence>
<evidence type="ECO:0000256" key="3">
    <source>
        <dbReference type="ARBA" id="ARBA00022833"/>
    </source>
</evidence>
<evidence type="ECO:0000256" key="1">
    <source>
        <dbReference type="ARBA" id="ARBA00022723"/>
    </source>
</evidence>
<evidence type="ECO:0000256" key="4">
    <source>
        <dbReference type="SAM" id="MobiDB-lite"/>
    </source>
</evidence>
<dbReference type="Pfam" id="PF25298">
    <property type="entry name" value="Baculo_FP_2nd"/>
    <property type="match status" value="1"/>
</dbReference>
<organism evidence="6 7">
    <name type="scientific">Nesidiocoris tenuis</name>
    <dbReference type="NCBI Taxonomy" id="355587"/>
    <lineage>
        <taxon>Eukaryota</taxon>
        <taxon>Metazoa</taxon>
        <taxon>Ecdysozoa</taxon>
        <taxon>Arthropoda</taxon>
        <taxon>Hexapoda</taxon>
        <taxon>Insecta</taxon>
        <taxon>Pterygota</taxon>
        <taxon>Neoptera</taxon>
        <taxon>Paraneoptera</taxon>
        <taxon>Hemiptera</taxon>
        <taxon>Heteroptera</taxon>
        <taxon>Panheteroptera</taxon>
        <taxon>Cimicomorpha</taxon>
        <taxon>Miridae</taxon>
        <taxon>Dicyphina</taxon>
        <taxon>Nesidiocoris</taxon>
    </lineage>
</organism>
<keyword evidence="7" id="KW-1185">Reference proteome</keyword>
<keyword evidence="1" id="KW-0479">Metal-binding</keyword>